<keyword evidence="1" id="KW-0812">Transmembrane</keyword>
<dbReference type="Proteomes" id="UP000633509">
    <property type="component" value="Unassembled WGS sequence"/>
</dbReference>
<evidence type="ECO:0000256" key="1">
    <source>
        <dbReference type="SAM" id="Phobius"/>
    </source>
</evidence>
<comment type="caution">
    <text evidence="2">The sequence shown here is derived from an EMBL/GenBank/DDBJ whole genome shotgun (WGS) entry which is preliminary data.</text>
</comment>
<proteinExistence type="predicted"/>
<dbReference type="RefSeq" id="WP_192789170.1">
    <property type="nucleotide sequence ID" value="NZ_JADBEK010000001.1"/>
</dbReference>
<dbReference type="EMBL" id="JADBEK010000001">
    <property type="protein sequence ID" value="MBE1589066.1"/>
    <property type="molecule type" value="Genomic_DNA"/>
</dbReference>
<protein>
    <submittedName>
        <fullName evidence="2">Uncharacterized protein</fullName>
    </submittedName>
</protein>
<keyword evidence="1" id="KW-1133">Transmembrane helix</keyword>
<feature type="transmembrane region" description="Helical" evidence="1">
    <location>
        <begin position="19"/>
        <end position="40"/>
    </location>
</feature>
<keyword evidence="3" id="KW-1185">Reference proteome</keyword>
<feature type="transmembrane region" description="Helical" evidence="1">
    <location>
        <begin position="102"/>
        <end position="120"/>
    </location>
</feature>
<evidence type="ECO:0000313" key="2">
    <source>
        <dbReference type="EMBL" id="MBE1589066.1"/>
    </source>
</evidence>
<accession>A0ABR9M833</accession>
<keyword evidence="1" id="KW-0472">Membrane</keyword>
<evidence type="ECO:0000313" key="3">
    <source>
        <dbReference type="Proteomes" id="UP000633509"/>
    </source>
</evidence>
<feature type="transmembrane region" description="Helical" evidence="1">
    <location>
        <begin position="78"/>
        <end position="96"/>
    </location>
</feature>
<feature type="transmembrane region" description="Helical" evidence="1">
    <location>
        <begin position="46"/>
        <end position="66"/>
    </location>
</feature>
<sequence>MTEAVQTEPMPPAVRAARLIMILDVALSLIGIAIMIRIGTVVFSTGYVLLLLFAVATTVLMGWLVFRWSSRKKAVRWSAVALEAVLGGGGLIIRAAQGDLRWTTLLGLLIPLAVVVLLLTQAAGRWFDR</sequence>
<gene>
    <name evidence="2" type="ORF">H4W80_007324</name>
</gene>
<reference evidence="2 3" key="1">
    <citation type="submission" date="2020-10" db="EMBL/GenBank/DDBJ databases">
        <title>Sequencing the genomes of 1000 actinobacteria strains.</title>
        <authorList>
            <person name="Klenk H.-P."/>
        </authorList>
    </citation>
    <scope>NUCLEOTIDE SEQUENCE [LARGE SCALE GENOMIC DNA]</scope>
    <source>
        <strain evidence="2 3">DSM 43173</strain>
    </source>
</reference>
<name>A0ABR9M833_9ACTN</name>
<organism evidence="2 3">
    <name type="scientific">Nonomuraea angiospora</name>
    <dbReference type="NCBI Taxonomy" id="46172"/>
    <lineage>
        <taxon>Bacteria</taxon>
        <taxon>Bacillati</taxon>
        <taxon>Actinomycetota</taxon>
        <taxon>Actinomycetes</taxon>
        <taxon>Streptosporangiales</taxon>
        <taxon>Streptosporangiaceae</taxon>
        <taxon>Nonomuraea</taxon>
    </lineage>
</organism>